<dbReference type="SUPFAM" id="SSF103473">
    <property type="entry name" value="MFS general substrate transporter"/>
    <property type="match status" value="1"/>
</dbReference>
<dbReference type="EMBL" id="AEAH01000223">
    <property type="protein sequence ID" value="EGH28447.1"/>
    <property type="molecule type" value="Genomic_DNA"/>
</dbReference>
<comment type="caution">
    <text evidence="1">The sequence shown here is derived from an EMBL/GenBank/DDBJ whole genome shotgun (WGS) entry which is preliminary data.</text>
</comment>
<dbReference type="PATRIC" id="fig|629262.5.peg.910"/>
<dbReference type="InterPro" id="IPR036259">
    <property type="entry name" value="MFS_trans_sf"/>
</dbReference>
<dbReference type="HOGENOM" id="CLU_2071116_0_0_6"/>
<reference evidence="1 2" key="1">
    <citation type="journal article" date="2011" name="PLoS Pathog.">
        <title>Dynamic evolution of pathogenicity revealed by sequencing and comparative genomics of 19 Pseudomonas syringae isolates.</title>
        <authorList>
            <person name="Baltrus D.A."/>
            <person name="Nishimura M.T."/>
            <person name="Romanchuk A."/>
            <person name="Chang J.H."/>
            <person name="Mukhtar M.S."/>
            <person name="Cherkis K."/>
            <person name="Roach J."/>
            <person name="Grant S.R."/>
            <person name="Jones C.D."/>
            <person name="Dangl J.L."/>
        </authorList>
    </citation>
    <scope>NUCLEOTIDE SEQUENCE [LARGE SCALE GENOMIC DNA]</scope>
    <source>
        <strain evidence="2">M301072PT</strain>
    </source>
</reference>
<name>F3FE11_PSESX</name>
<gene>
    <name evidence="1" type="ORF">PSYJA_05384</name>
</gene>
<sequence length="118" mass="12402">MQAGQALVLFAFFFVVESRLASAVCVLLMAGFGFASVSPIQRLVMDKARAAGAPNLAASVNIGLFNLGNAIGTWLGGWVIAAGFGYAAPKLGWRHAVDVRAATGNRIRLAHRVSCRQA</sequence>
<protein>
    <submittedName>
        <fullName evidence="1">Major facilitator superfamily MFS_1</fullName>
    </submittedName>
</protein>
<dbReference type="AlphaFoldDB" id="F3FE11"/>
<evidence type="ECO:0000313" key="2">
    <source>
        <dbReference type="Proteomes" id="UP000004471"/>
    </source>
</evidence>
<accession>F3FE11</accession>
<proteinExistence type="predicted"/>
<dbReference type="Proteomes" id="UP000004471">
    <property type="component" value="Unassembled WGS sequence"/>
</dbReference>
<organism evidence="1 2">
    <name type="scientific">Pseudomonas syringae pv. japonica str. M301072</name>
    <dbReference type="NCBI Taxonomy" id="629262"/>
    <lineage>
        <taxon>Bacteria</taxon>
        <taxon>Pseudomonadati</taxon>
        <taxon>Pseudomonadota</taxon>
        <taxon>Gammaproteobacteria</taxon>
        <taxon>Pseudomonadales</taxon>
        <taxon>Pseudomonadaceae</taxon>
        <taxon>Pseudomonas</taxon>
        <taxon>Pseudomonas syringae</taxon>
    </lineage>
</organism>
<evidence type="ECO:0000313" key="1">
    <source>
        <dbReference type="EMBL" id="EGH28447.1"/>
    </source>
</evidence>